<evidence type="ECO:0000313" key="1">
    <source>
        <dbReference type="Proteomes" id="UP000095283"/>
    </source>
</evidence>
<dbReference type="Proteomes" id="UP000095283">
    <property type="component" value="Unplaced"/>
</dbReference>
<proteinExistence type="predicted"/>
<reference evidence="2" key="1">
    <citation type="submission" date="2016-11" db="UniProtKB">
        <authorList>
            <consortium name="WormBaseParasite"/>
        </authorList>
    </citation>
    <scope>IDENTIFICATION</scope>
</reference>
<accession>A0A1I7XHZ3</accession>
<organism evidence="1 2">
    <name type="scientific">Heterorhabditis bacteriophora</name>
    <name type="common">Entomopathogenic nematode worm</name>
    <dbReference type="NCBI Taxonomy" id="37862"/>
    <lineage>
        <taxon>Eukaryota</taxon>
        <taxon>Metazoa</taxon>
        <taxon>Ecdysozoa</taxon>
        <taxon>Nematoda</taxon>
        <taxon>Chromadorea</taxon>
        <taxon>Rhabditida</taxon>
        <taxon>Rhabditina</taxon>
        <taxon>Rhabditomorpha</taxon>
        <taxon>Strongyloidea</taxon>
        <taxon>Heterorhabditidae</taxon>
        <taxon>Heterorhabditis</taxon>
    </lineage>
</organism>
<sequence length="494" mass="56582">MEMVKGVRDLLDNALSANPFKLENDLIPADENRCTTGGFLRSRNLDGHTRIDFGSDSDEDDEEGVILKLWIPNHIDIPHTSTTDISELERILLKKIDEGSERNWRGGILAEELEVPPGDIWSDTKHAENTFFLLKKTIYRCSRSNASRAFKFFMDTKDFFLAIRPFNPASIKRRRIDLKLSEHSGKAFISLDDDVFMDANTSFEFESPPRIDDDFMGSDAIMDEIMDIAVTDVDTEKMIAEEQHMMDILVGRDVGKNITAPTISLESVTDDIADNPVASELIAIDPDAALKGIGKIDDIHWRANQPVLEKKERERKEKKIKTEDRGDEHYFLNSSNVDRVESRARFKCVDPRTLERSEDLLFMQNKKMELRSHPAYDFENFIKPGLLYKGRYGGVRFERSRTSHPDISHFNKLVSSSEMFISGNDDEIMVQDDICNDWLSTFGGFKIYTEDEPHVSFHSAQASFDNSQNNFDYNDSRFMGDDHDNDSFHSAQQV</sequence>
<name>A0A1I7XHZ3_HETBA</name>
<dbReference type="WBParaSite" id="Hba_17124">
    <property type="protein sequence ID" value="Hba_17124"/>
    <property type="gene ID" value="Hba_17124"/>
</dbReference>
<dbReference type="AlphaFoldDB" id="A0A1I7XHZ3"/>
<keyword evidence="1" id="KW-1185">Reference proteome</keyword>
<protein>
    <submittedName>
        <fullName evidence="2">Rad21_Rec8 domain-containing protein</fullName>
    </submittedName>
</protein>
<evidence type="ECO:0000313" key="2">
    <source>
        <dbReference type="WBParaSite" id="Hba_17124"/>
    </source>
</evidence>